<gene>
    <name evidence="4" type="ORF">ALEPTO_LOCUS8727</name>
</gene>
<evidence type="ECO:0000256" key="3">
    <source>
        <dbReference type="SAM" id="MobiDB-lite"/>
    </source>
</evidence>
<dbReference type="Proteomes" id="UP000789508">
    <property type="component" value="Unassembled WGS sequence"/>
</dbReference>
<evidence type="ECO:0000313" key="5">
    <source>
        <dbReference type="Proteomes" id="UP000789508"/>
    </source>
</evidence>
<dbReference type="EMBL" id="CAJVPS010005464">
    <property type="protein sequence ID" value="CAG8615223.1"/>
    <property type="molecule type" value="Genomic_DNA"/>
</dbReference>
<dbReference type="GO" id="GO:0000182">
    <property type="term" value="F:rDNA binding"/>
    <property type="evidence" value="ECO:0007669"/>
    <property type="project" value="TreeGrafter"/>
</dbReference>
<dbReference type="GO" id="GO:0006355">
    <property type="term" value="P:regulation of DNA-templated transcription"/>
    <property type="evidence" value="ECO:0007669"/>
    <property type="project" value="InterPro"/>
</dbReference>
<feature type="compositionally biased region" description="Basic and acidic residues" evidence="3">
    <location>
        <begin position="256"/>
        <end position="265"/>
    </location>
</feature>
<dbReference type="PANTHER" id="PTHR13213:SF2">
    <property type="entry name" value="MYB-BINDING PROTEIN 1A"/>
    <property type="match status" value="1"/>
</dbReference>
<keyword evidence="2" id="KW-0539">Nucleus</keyword>
<protein>
    <submittedName>
        <fullName evidence="4">13601_t:CDS:1</fullName>
    </submittedName>
</protein>
<comment type="caution">
    <text evidence="4">The sequence shown here is derived from an EMBL/GenBank/DDBJ whole genome shotgun (WGS) entry which is preliminary data.</text>
</comment>
<name>A0A9N9CU48_9GLOM</name>
<dbReference type="InterPro" id="IPR007015">
    <property type="entry name" value="DNA_pol_V/MYBBP1A"/>
</dbReference>
<evidence type="ECO:0000256" key="1">
    <source>
        <dbReference type="ARBA" id="ARBA00004123"/>
    </source>
</evidence>
<dbReference type="PANTHER" id="PTHR13213">
    <property type="entry name" value="MYB-BINDING PROTEIN 1A FAMILY MEMBER"/>
    <property type="match status" value="1"/>
</dbReference>
<keyword evidence="5" id="KW-1185">Reference proteome</keyword>
<evidence type="ECO:0000256" key="2">
    <source>
        <dbReference type="ARBA" id="ARBA00023242"/>
    </source>
</evidence>
<feature type="region of interest" description="Disordered" evidence="3">
    <location>
        <begin position="256"/>
        <end position="294"/>
    </location>
</feature>
<accession>A0A9N9CU48</accession>
<reference evidence="4" key="1">
    <citation type="submission" date="2021-06" db="EMBL/GenBank/DDBJ databases">
        <authorList>
            <person name="Kallberg Y."/>
            <person name="Tangrot J."/>
            <person name="Rosling A."/>
        </authorList>
    </citation>
    <scope>NUCLEOTIDE SEQUENCE</scope>
    <source>
        <strain evidence="4">FL130A</strain>
    </source>
</reference>
<feature type="non-terminal residue" evidence="4">
    <location>
        <position position="332"/>
    </location>
</feature>
<dbReference type="GO" id="GO:0005730">
    <property type="term" value="C:nucleolus"/>
    <property type="evidence" value="ECO:0007669"/>
    <property type="project" value="InterPro"/>
</dbReference>
<comment type="subcellular location">
    <subcellularLocation>
        <location evidence="1">Nucleus</location>
    </subcellularLocation>
</comment>
<dbReference type="AlphaFoldDB" id="A0A9N9CU48"/>
<dbReference type="OrthoDB" id="342531at2759"/>
<evidence type="ECO:0000313" key="4">
    <source>
        <dbReference type="EMBL" id="CAG8615223.1"/>
    </source>
</evidence>
<sequence length="332" mass="38183">AKYQVIHFKNKVLDLLEIFIRKQPSNPLVFNLILPLLDVALKTNSSSDQVANKARGLLVNKLCKSKKYPEAFTLDDEDHSEEDDKPVLEILKEVHQLAKKASSNLILEACSNLCGYLAKALIRYYENLTNSKTSKNTQPSSQLYSKIIEIYRESLNDFMIRKKSRLNTGFFYELTRFPEVSWLLIDDLLEFTTHPEKVQNVFRFVQSYEMTSKFVKVLIAKKSSDHDQILLDFVPKYEKSLLRTFDYILSSSSYAEKDNASNDRDNGEEEQDKSKSQPSSQPRTPTNSSIWQTKSTNSLEQALVSIRDRSCYKSSSAVKDLVNHLLKNIRSN</sequence>
<feature type="compositionally biased region" description="Low complexity" evidence="3">
    <location>
        <begin position="276"/>
        <end position="289"/>
    </location>
</feature>
<organism evidence="4 5">
    <name type="scientific">Ambispora leptoticha</name>
    <dbReference type="NCBI Taxonomy" id="144679"/>
    <lineage>
        <taxon>Eukaryota</taxon>
        <taxon>Fungi</taxon>
        <taxon>Fungi incertae sedis</taxon>
        <taxon>Mucoromycota</taxon>
        <taxon>Glomeromycotina</taxon>
        <taxon>Glomeromycetes</taxon>
        <taxon>Archaeosporales</taxon>
        <taxon>Ambisporaceae</taxon>
        <taxon>Ambispora</taxon>
    </lineage>
</organism>
<proteinExistence type="predicted"/>